<evidence type="ECO:0000256" key="2">
    <source>
        <dbReference type="SAM" id="Phobius"/>
    </source>
</evidence>
<dbReference type="EMBL" id="MU853554">
    <property type="protein sequence ID" value="KAK4148328.1"/>
    <property type="molecule type" value="Genomic_DNA"/>
</dbReference>
<feature type="compositionally biased region" description="Basic and acidic residues" evidence="1">
    <location>
        <begin position="47"/>
        <end position="59"/>
    </location>
</feature>
<keyword evidence="2" id="KW-0812">Transmembrane</keyword>
<reference evidence="3" key="2">
    <citation type="submission" date="2023-05" db="EMBL/GenBank/DDBJ databases">
        <authorList>
            <consortium name="Lawrence Berkeley National Laboratory"/>
            <person name="Steindorff A."/>
            <person name="Hensen N."/>
            <person name="Bonometti L."/>
            <person name="Westerberg I."/>
            <person name="Brannstrom I.O."/>
            <person name="Guillou S."/>
            <person name="Cros-Aarteil S."/>
            <person name="Calhoun S."/>
            <person name="Haridas S."/>
            <person name="Kuo A."/>
            <person name="Mondo S."/>
            <person name="Pangilinan J."/>
            <person name="Riley R."/>
            <person name="Labutti K."/>
            <person name="Andreopoulos B."/>
            <person name="Lipzen A."/>
            <person name="Chen C."/>
            <person name="Yanf M."/>
            <person name="Daum C."/>
            <person name="Ng V."/>
            <person name="Clum A."/>
            <person name="Ohm R."/>
            <person name="Martin F."/>
            <person name="Silar P."/>
            <person name="Natvig D."/>
            <person name="Lalanne C."/>
            <person name="Gautier V."/>
            <person name="Ament-Velasquez S.L."/>
            <person name="Kruys A."/>
            <person name="Hutchinson M.I."/>
            <person name="Powell A.J."/>
            <person name="Barry K."/>
            <person name="Miller A.N."/>
            <person name="Grigoriev I.V."/>
            <person name="Debuchy R."/>
            <person name="Gladieux P."/>
            <person name="Thoren M.H."/>
            <person name="Johannesson H."/>
        </authorList>
    </citation>
    <scope>NUCLEOTIDE SEQUENCE</scope>
    <source>
        <strain evidence="3">CBS 141.50</strain>
    </source>
</reference>
<dbReference type="RefSeq" id="XP_062641699.1">
    <property type="nucleotide sequence ID" value="XM_062778995.1"/>
</dbReference>
<keyword evidence="2" id="KW-1133">Transmembrane helix</keyword>
<dbReference type="Proteomes" id="UP001302676">
    <property type="component" value="Unassembled WGS sequence"/>
</dbReference>
<evidence type="ECO:0000256" key="1">
    <source>
        <dbReference type="SAM" id="MobiDB-lite"/>
    </source>
</evidence>
<evidence type="ECO:0000313" key="4">
    <source>
        <dbReference type="Proteomes" id="UP001302676"/>
    </source>
</evidence>
<keyword evidence="2" id="KW-0472">Membrane</keyword>
<gene>
    <name evidence="3" type="ORF">C8A04DRAFT_24137</name>
</gene>
<dbReference type="GeneID" id="87815608"/>
<reference evidence="3" key="1">
    <citation type="journal article" date="2023" name="Mol. Phylogenet. Evol.">
        <title>Genome-scale phylogeny and comparative genomics of the fungal order Sordariales.</title>
        <authorList>
            <person name="Hensen N."/>
            <person name="Bonometti L."/>
            <person name="Westerberg I."/>
            <person name="Brannstrom I.O."/>
            <person name="Guillou S."/>
            <person name="Cros-Aarteil S."/>
            <person name="Calhoun S."/>
            <person name="Haridas S."/>
            <person name="Kuo A."/>
            <person name="Mondo S."/>
            <person name="Pangilinan J."/>
            <person name="Riley R."/>
            <person name="LaButti K."/>
            <person name="Andreopoulos B."/>
            <person name="Lipzen A."/>
            <person name="Chen C."/>
            <person name="Yan M."/>
            <person name="Daum C."/>
            <person name="Ng V."/>
            <person name="Clum A."/>
            <person name="Steindorff A."/>
            <person name="Ohm R.A."/>
            <person name="Martin F."/>
            <person name="Silar P."/>
            <person name="Natvig D.O."/>
            <person name="Lalanne C."/>
            <person name="Gautier V."/>
            <person name="Ament-Velasquez S.L."/>
            <person name="Kruys A."/>
            <person name="Hutchinson M.I."/>
            <person name="Powell A.J."/>
            <person name="Barry K."/>
            <person name="Miller A.N."/>
            <person name="Grigoriev I.V."/>
            <person name="Debuchy R."/>
            <person name="Gladieux P."/>
            <person name="Hiltunen Thoren M."/>
            <person name="Johannesson H."/>
        </authorList>
    </citation>
    <scope>NUCLEOTIDE SEQUENCE</scope>
    <source>
        <strain evidence="3">CBS 141.50</strain>
    </source>
</reference>
<name>A0AAN6ZS86_9PEZI</name>
<protein>
    <submittedName>
        <fullName evidence="3">Uncharacterized protein</fullName>
    </submittedName>
</protein>
<keyword evidence="4" id="KW-1185">Reference proteome</keyword>
<comment type="caution">
    <text evidence="3">The sequence shown here is derived from an EMBL/GenBank/DDBJ whole genome shotgun (WGS) entry which is preliminary data.</text>
</comment>
<feature type="region of interest" description="Disordered" evidence="1">
    <location>
        <begin position="40"/>
        <end position="59"/>
    </location>
</feature>
<dbReference type="AlphaFoldDB" id="A0AAN6ZS86"/>
<organism evidence="3 4">
    <name type="scientific">Dichotomopilus funicola</name>
    <dbReference type="NCBI Taxonomy" id="1934379"/>
    <lineage>
        <taxon>Eukaryota</taxon>
        <taxon>Fungi</taxon>
        <taxon>Dikarya</taxon>
        <taxon>Ascomycota</taxon>
        <taxon>Pezizomycotina</taxon>
        <taxon>Sordariomycetes</taxon>
        <taxon>Sordariomycetidae</taxon>
        <taxon>Sordariales</taxon>
        <taxon>Chaetomiaceae</taxon>
        <taxon>Dichotomopilus</taxon>
    </lineage>
</organism>
<proteinExistence type="predicted"/>
<feature type="transmembrane region" description="Helical" evidence="2">
    <location>
        <begin position="71"/>
        <end position="89"/>
    </location>
</feature>
<evidence type="ECO:0000313" key="3">
    <source>
        <dbReference type="EMBL" id="KAK4148328.1"/>
    </source>
</evidence>
<accession>A0AAN6ZS86</accession>
<sequence>MPFIQGSNEEVTTDDILRGIGGWVADSPGLTAAVELDGEDDGVLADKPPHPDRNVRDAPRTGSYTYITRRLIILISSVATAIIFLYRTVPTRTPLALKHAARDIKVRTKVLA</sequence>